<protein>
    <submittedName>
        <fullName evidence="1">Uncharacterized protein</fullName>
    </submittedName>
</protein>
<organism evidence="1 2">
    <name type="scientific">Massilia aerilata</name>
    <dbReference type="NCBI Taxonomy" id="453817"/>
    <lineage>
        <taxon>Bacteria</taxon>
        <taxon>Pseudomonadati</taxon>
        <taxon>Pseudomonadota</taxon>
        <taxon>Betaproteobacteria</taxon>
        <taxon>Burkholderiales</taxon>
        <taxon>Oxalobacteraceae</taxon>
        <taxon>Telluria group</taxon>
        <taxon>Massilia</taxon>
    </lineage>
</organism>
<name>A0ABW0RZT8_9BURK</name>
<accession>A0ABW0RZT8</accession>
<dbReference type="RefSeq" id="WP_379772536.1">
    <property type="nucleotide sequence ID" value="NZ_JBHSMZ010000014.1"/>
</dbReference>
<evidence type="ECO:0000313" key="1">
    <source>
        <dbReference type="EMBL" id="MFC5550241.1"/>
    </source>
</evidence>
<gene>
    <name evidence="1" type="ORF">ACFPO9_17130</name>
</gene>
<comment type="caution">
    <text evidence="1">The sequence shown here is derived from an EMBL/GenBank/DDBJ whole genome shotgun (WGS) entry which is preliminary data.</text>
</comment>
<keyword evidence="2" id="KW-1185">Reference proteome</keyword>
<reference evidence="2" key="1">
    <citation type="journal article" date="2019" name="Int. J. Syst. Evol. Microbiol.">
        <title>The Global Catalogue of Microorganisms (GCM) 10K type strain sequencing project: providing services to taxonomists for standard genome sequencing and annotation.</title>
        <authorList>
            <consortium name="The Broad Institute Genomics Platform"/>
            <consortium name="The Broad Institute Genome Sequencing Center for Infectious Disease"/>
            <person name="Wu L."/>
            <person name="Ma J."/>
        </authorList>
    </citation>
    <scope>NUCLEOTIDE SEQUENCE [LARGE SCALE GENOMIC DNA]</scope>
    <source>
        <strain evidence="2">CGMCC 4.5798</strain>
    </source>
</reference>
<evidence type="ECO:0000313" key="2">
    <source>
        <dbReference type="Proteomes" id="UP001596086"/>
    </source>
</evidence>
<sequence length="144" mass="15564">MQMHSLQSQGLTLADIPMGFFPDDALDAPVTPRAATAPAPFADAAPAKAAGPAPSRAVKLARAKTGESELRLLAEQDGDAIRYVLVKSTIAPYAVKREVLVDAEKKIPLNYLQATEEFDRRVALAYPVEKLRNGKTVETHLNLL</sequence>
<proteinExistence type="predicted"/>
<dbReference type="Proteomes" id="UP001596086">
    <property type="component" value="Unassembled WGS sequence"/>
</dbReference>
<dbReference type="EMBL" id="JBHSMZ010000014">
    <property type="protein sequence ID" value="MFC5550241.1"/>
    <property type="molecule type" value="Genomic_DNA"/>
</dbReference>